<evidence type="ECO:0000256" key="1">
    <source>
        <dbReference type="ARBA" id="ARBA00010914"/>
    </source>
</evidence>
<keyword evidence="8" id="KW-0732">Signal</keyword>
<dbReference type="Proteomes" id="UP000789595">
    <property type="component" value="Unassembled WGS sequence"/>
</dbReference>
<proteinExistence type="inferred from homology"/>
<dbReference type="Gene3D" id="2.30.42.10">
    <property type="match status" value="1"/>
</dbReference>
<evidence type="ECO:0000259" key="10">
    <source>
        <dbReference type="PROSITE" id="PS51085"/>
    </source>
</evidence>
<feature type="chain" id="PRO_5035288469" description="PDZ domain-containing protein" evidence="8">
    <location>
        <begin position="22"/>
        <end position="306"/>
    </location>
</feature>
<evidence type="ECO:0000313" key="11">
    <source>
        <dbReference type="EMBL" id="CAH0374390.1"/>
    </source>
</evidence>
<dbReference type="PANTHER" id="PTHR23426">
    <property type="entry name" value="FERREDOXIN/ADRENODOXIN"/>
    <property type="match status" value="1"/>
</dbReference>
<dbReference type="CDD" id="cd00136">
    <property type="entry name" value="PDZ_canonical"/>
    <property type="match status" value="1"/>
</dbReference>
<dbReference type="GO" id="GO:0051537">
    <property type="term" value="F:2 iron, 2 sulfur cluster binding"/>
    <property type="evidence" value="ECO:0007669"/>
    <property type="project" value="UniProtKB-KW"/>
</dbReference>
<evidence type="ECO:0000256" key="5">
    <source>
        <dbReference type="ARBA" id="ARBA00023014"/>
    </source>
</evidence>
<dbReference type="Pfam" id="PF00111">
    <property type="entry name" value="Fer2"/>
    <property type="match status" value="1"/>
</dbReference>
<dbReference type="SUPFAM" id="SSF54292">
    <property type="entry name" value="2Fe-2S ferredoxin-like"/>
    <property type="match status" value="1"/>
</dbReference>
<feature type="domain" description="2Fe-2S ferredoxin-type" evidence="10">
    <location>
        <begin position="190"/>
        <end position="292"/>
    </location>
</feature>
<dbReference type="Gene3D" id="3.10.20.30">
    <property type="match status" value="1"/>
</dbReference>
<dbReference type="SMART" id="SM00228">
    <property type="entry name" value="PDZ"/>
    <property type="match status" value="1"/>
</dbReference>
<dbReference type="PROSITE" id="PS51085">
    <property type="entry name" value="2FE2S_FER_2"/>
    <property type="match status" value="1"/>
</dbReference>
<organism evidence="11 12">
    <name type="scientific">Pelagomonas calceolata</name>
    <dbReference type="NCBI Taxonomy" id="35677"/>
    <lineage>
        <taxon>Eukaryota</taxon>
        <taxon>Sar</taxon>
        <taxon>Stramenopiles</taxon>
        <taxon>Ochrophyta</taxon>
        <taxon>Pelagophyceae</taxon>
        <taxon>Pelagomonadales</taxon>
        <taxon>Pelagomonadaceae</taxon>
        <taxon>Pelagomonas</taxon>
    </lineage>
</organism>
<protein>
    <recommendedName>
        <fullName evidence="13">PDZ domain-containing protein</fullName>
    </recommendedName>
</protein>
<reference evidence="11" key="1">
    <citation type="submission" date="2021-11" db="EMBL/GenBank/DDBJ databases">
        <authorList>
            <consortium name="Genoscope - CEA"/>
            <person name="William W."/>
        </authorList>
    </citation>
    <scope>NUCLEOTIDE SEQUENCE</scope>
</reference>
<keyword evidence="3" id="KW-0479">Metal-binding</keyword>
<keyword evidence="2" id="KW-0001">2Fe-2S</keyword>
<dbReference type="InterPro" id="IPR001478">
    <property type="entry name" value="PDZ"/>
</dbReference>
<comment type="cofactor">
    <cofactor evidence="6">
        <name>[2Fe-2S] cluster</name>
        <dbReference type="ChEBI" id="CHEBI:190135"/>
    </cofactor>
</comment>
<evidence type="ECO:0000259" key="9">
    <source>
        <dbReference type="PROSITE" id="PS50106"/>
    </source>
</evidence>
<dbReference type="EMBL" id="CAKKNE010000004">
    <property type="protein sequence ID" value="CAH0374390.1"/>
    <property type="molecule type" value="Genomic_DNA"/>
</dbReference>
<feature type="region of interest" description="Disordered" evidence="7">
    <location>
        <begin position="18"/>
        <end position="66"/>
    </location>
</feature>
<evidence type="ECO:0000313" key="12">
    <source>
        <dbReference type="Proteomes" id="UP000789595"/>
    </source>
</evidence>
<dbReference type="Pfam" id="PF00595">
    <property type="entry name" value="PDZ"/>
    <property type="match status" value="1"/>
</dbReference>
<dbReference type="InterPro" id="IPR001041">
    <property type="entry name" value="2Fe-2S_ferredoxin-type"/>
</dbReference>
<dbReference type="CDD" id="cd00207">
    <property type="entry name" value="fer2"/>
    <property type="match status" value="1"/>
</dbReference>
<feature type="signal peptide" evidence="8">
    <location>
        <begin position="1"/>
        <end position="21"/>
    </location>
</feature>
<name>A0A8J2SPF1_9STRA</name>
<accession>A0A8J2SPF1</accession>
<keyword evidence="5" id="KW-0411">Iron-sulfur</keyword>
<dbReference type="GO" id="GO:0140647">
    <property type="term" value="P:P450-containing electron transport chain"/>
    <property type="evidence" value="ECO:0007669"/>
    <property type="project" value="InterPro"/>
</dbReference>
<dbReference type="GO" id="GO:0009055">
    <property type="term" value="F:electron transfer activity"/>
    <property type="evidence" value="ECO:0007669"/>
    <property type="project" value="TreeGrafter"/>
</dbReference>
<dbReference type="PANTHER" id="PTHR23426:SF65">
    <property type="entry name" value="FERREDOXIN-2, MITOCHONDRIAL"/>
    <property type="match status" value="1"/>
</dbReference>
<evidence type="ECO:0000256" key="7">
    <source>
        <dbReference type="SAM" id="MobiDB-lite"/>
    </source>
</evidence>
<dbReference type="InterPro" id="IPR012675">
    <property type="entry name" value="Beta-grasp_dom_sf"/>
</dbReference>
<dbReference type="SUPFAM" id="SSF50156">
    <property type="entry name" value="PDZ domain-like"/>
    <property type="match status" value="1"/>
</dbReference>
<dbReference type="GO" id="GO:0005739">
    <property type="term" value="C:mitochondrion"/>
    <property type="evidence" value="ECO:0007669"/>
    <property type="project" value="TreeGrafter"/>
</dbReference>
<dbReference type="InterPro" id="IPR001055">
    <property type="entry name" value="Adrenodoxin-like"/>
</dbReference>
<comment type="similarity">
    <text evidence="1">Belongs to the adrenodoxin/putidaredoxin family.</text>
</comment>
<evidence type="ECO:0000256" key="3">
    <source>
        <dbReference type="ARBA" id="ARBA00022723"/>
    </source>
</evidence>
<comment type="caution">
    <text evidence="11">The sequence shown here is derived from an EMBL/GenBank/DDBJ whole genome shotgun (WGS) entry which is preliminary data.</text>
</comment>
<dbReference type="PROSITE" id="PS50106">
    <property type="entry name" value="PDZ"/>
    <property type="match status" value="1"/>
</dbReference>
<evidence type="ECO:0000256" key="8">
    <source>
        <dbReference type="SAM" id="SignalP"/>
    </source>
</evidence>
<dbReference type="AlphaFoldDB" id="A0A8J2SPF1"/>
<evidence type="ECO:0000256" key="4">
    <source>
        <dbReference type="ARBA" id="ARBA00023004"/>
    </source>
</evidence>
<gene>
    <name evidence="11" type="ORF">PECAL_4P16680</name>
</gene>
<keyword evidence="12" id="KW-1185">Reference proteome</keyword>
<keyword evidence="4" id="KW-0408">Iron</keyword>
<evidence type="ECO:0008006" key="13">
    <source>
        <dbReference type="Google" id="ProtNLM"/>
    </source>
</evidence>
<dbReference type="OrthoDB" id="5987010at2759"/>
<feature type="domain" description="PDZ" evidence="9">
    <location>
        <begin position="93"/>
        <end position="172"/>
    </location>
</feature>
<sequence>MRVPWWALALPAAALVAPTNAPRPPSRRCAETPPGRDGARWQPPKQKKRRWTPPSKRGDKGDAPPVADAAADLAREAAGIEAGAVVADPRASLVALPRGATGVEWGTDLSFVGVYVRALLPGGAAEQSGAVAPGDQLVAIDGDAVFDATFDAAMARLAAVDAEARLEFFRGDRTELLAAVGRSQAAPGAATITVDDRGERREIVVEAGANLRDALVKDGIDVYRGTTAWTNCAGHQMCGTCIVDVVGGAAATNRKSNDEEGTLNLQGCEPSCRLSCVTFVYGDVEVRVRPDRDGGFFGSATSGSAW</sequence>
<evidence type="ECO:0000256" key="6">
    <source>
        <dbReference type="ARBA" id="ARBA00034078"/>
    </source>
</evidence>
<dbReference type="GO" id="GO:0046872">
    <property type="term" value="F:metal ion binding"/>
    <property type="evidence" value="ECO:0007669"/>
    <property type="project" value="UniProtKB-KW"/>
</dbReference>
<dbReference type="InterPro" id="IPR036010">
    <property type="entry name" value="2Fe-2S_ferredoxin-like_sf"/>
</dbReference>
<dbReference type="InterPro" id="IPR036034">
    <property type="entry name" value="PDZ_sf"/>
</dbReference>
<evidence type="ECO:0000256" key="2">
    <source>
        <dbReference type="ARBA" id="ARBA00022714"/>
    </source>
</evidence>